<accession>A0A1F6XN75</accession>
<sequence length="229" mass="26498">MKNIKVFVFDFDGTLYPSTAGIEDQIMHRFRICAQKRLNIPEKEVRRLLTQYRQEYRSSVLGLKEHHGIDPFEFYEELYSGLDISAMFPKPGLGEALKRLSQRAPLHIFSNSNRSFVLRGLEHLGLRDYITKVFTIESNNFIRKPNREVYLATVQELGIKAQEICMFDDIPSSLQMAKEVGFVTVLVGNGLRESGWVDLHTKEEHTTPPVWCDYATQNIVQFIEKELIV</sequence>
<dbReference type="SFLD" id="SFLDS00003">
    <property type="entry name" value="Haloacid_Dehalogenase"/>
    <property type="match status" value="1"/>
</dbReference>
<protein>
    <recommendedName>
        <fullName evidence="3">Pyrimidine 5'-nucleotidase</fullName>
    </recommendedName>
</protein>
<dbReference type="Proteomes" id="UP000178104">
    <property type="component" value="Unassembled WGS sequence"/>
</dbReference>
<reference evidence="1 2" key="1">
    <citation type="journal article" date="2016" name="Nat. Commun.">
        <title>Thousands of microbial genomes shed light on interconnected biogeochemical processes in an aquifer system.</title>
        <authorList>
            <person name="Anantharaman K."/>
            <person name="Brown C.T."/>
            <person name="Hug L.A."/>
            <person name="Sharon I."/>
            <person name="Castelle C.J."/>
            <person name="Probst A.J."/>
            <person name="Thomas B.C."/>
            <person name="Singh A."/>
            <person name="Wilkins M.J."/>
            <person name="Karaoz U."/>
            <person name="Brodie E.L."/>
            <person name="Williams K.H."/>
            <person name="Hubbard S.S."/>
            <person name="Banfield J.F."/>
        </authorList>
    </citation>
    <scope>NUCLEOTIDE SEQUENCE [LARGE SCALE GENOMIC DNA]</scope>
</reference>
<evidence type="ECO:0000313" key="1">
    <source>
        <dbReference type="EMBL" id="OGI95458.1"/>
    </source>
</evidence>
<dbReference type="Gene3D" id="1.10.150.450">
    <property type="match status" value="1"/>
</dbReference>
<dbReference type="Gene3D" id="3.40.50.1000">
    <property type="entry name" value="HAD superfamily/HAD-like"/>
    <property type="match status" value="1"/>
</dbReference>
<proteinExistence type="predicted"/>
<name>A0A1F6XN75_9BACT</name>
<dbReference type="PRINTS" id="PR00413">
    <property type="entry name" value="HADHALOGNASE"/>
</dbReference>
<dbReference type="SFLD" id="SFLDG01129">
    <property type="entry name" value="C1.5:_HAD__Beta-PGM__Phosphata"/>
    <property type="match status" value="1"/>
</dbReference>
<dbReference type="SUPFAM" id="SSF56784">
    <property type="entry name" value="HAD-like"/>
    <property type="match status" value="1"/>
</dbReference>
<dbReference type="NCBIfam" id="TIGR01509">
    <property type="entry name" value="HAD-SF-IA-v3"/>
    <property type="match status" value="1"/>
</dbReference>
<comment type="caution">
    <text evidence="1">The sequence shown here is derived from an EMBL/GenBank/DDBJ whole genome shotgun (WGS) entry which is preliminary data.</text>
</comment>
<dbReference type="GO" id="GO:0006281">
    <property type="term" value="P:DNA repair"/>
    <property type="evidence" value="ECO:0007669"/>
    <property type="project" value="TreeGrafter"/>
</dbReference>
<dbReference type="EMBL" id="MFVE01000005">
    <property type="protein sequence ID" value="OGI95458.1"/>
    <property type="molecule type" value="Genomic_DNA"/>
</dbReference>
<dbReference type="InterPro" id="IPR036412">
    <property type="entry name" value="HAD-like_sf"/>
</dbReference>
<evidence type="ECO:0008006" key="3">
    <source>
        <dbReference type="Google" id="ProtNLM"/>
    </source>
</evidence>
<dbReference type="AlphaFoldDB" id="A0A1F6XN75"/>
<dbReference type="Pfam" id="PF00702">
    <property type="entry name" value="Hydrolase"/>
    <property type="match status" value="1"/>
</dbReference>
<dbReference type="InterPro" id="IPR050155">
    <property type="entry name" value="HAD-like_hydrolase_sf"/>
</dbReference>
<dbReference type="InterPro" id="IPR023214">
    <property type="entry name" value="HAD_sf"/>
</dbReference>
<evidence type="ECO:0000313" key="2">
    <source>
        <dbReference type="Proteomes" id="UP000178104"/>
    </source>
</evidence>
<dbReference type="GO" id="GO:0008967">
    <property type="term" value="F:phosphoglycolate phosphatase activity"/>
    <property type="evidence" value="ECO:0007669"/>
    <property type="project" value="TreeGrafter"/>
</dbReference>
<dbReference type="PANTHER" id="PTHR43434:SF1">
    <property type="entry name" value="PHOSPHOGLYCOLATE PHOSPHATASE"/>
    <property type="match status" value="1"/>
</dbReference>
<organism evidence="1 2">
    <name type="scientific">Candidatus Nomurabacteria bacterium RIFCSPLOWO2_01_FULL_42_17</name>
    <dbReference type="NCBI Taxonomy" id="1801780"/>
    <lineage>
        <taxon>Bacteria</taxon>
        <taxon>Candidatus Nomuraibacteriota</taxon>
    </lineage>
</organism>
<dbReference type="InterPro" id="IPR006439">
    <property type="entry name" value="HAD-SF_hydro_IA"/>
</dbReference>
<dbReference type="STRING" id="1801780.A2917_02775"/>
<gene>
    <name evidence="1" type="ORF">A2917_02775</name>
</gene>
<dbReference type="PANTHER" id="PTHR43434">
    <property type="entry name" value="PHOSPHOGLYCOLATE PHOSPHATASE"/>
    <property type="match status" value="1"/>
</dbReference>